<dbReference type="Proteomes" id="UP000031982">
    <property type="component" value="Unassembled WGS sequence"/>
</dbReference>
<comment type="similarity">
    <text evidence="8">Belongs to the ATPase delta chain family.</text>
</comment>
<accession>A0ABR5AV80</accession>
<dbReference type="InterPro" id="IPR000711">
    <property type="entry name" value="ATPase_OSCP/dsu"/>
</dbReference>
<dbReference type="EMBL" id="JXLP01000009">
    <property type="protein sequence ID" value="KIL78664.1"/>
    <property type="molecule type" value="Genomic_DNA"/>
</dbReference>
<dbReference type="PANTHER" id="PTHR11910">
    <property type="entry name" value="ATP SYNTHASE DELTA CHAIN"/>
    <property type="match status" value="1"/>
</dbReference>
<dbReference type="HAMAP" id="MF_01416">
    <property type="entry name" value="ATP_synth_delta_bact"/>
    <property type="match status" value="1"/>
</dbReference>
<evidence type="ECO:0000313" key="10">
    <source>
        <dbReference type="Proteomes" id="UP000031982"/>
    </source>
</evidence>
<dbReference type="PRINTS" id="PR00125">
    <property type="entry name" value="ATPASEDELTA"/>
</dbReference>
<keyword evidence="10" id="KW-1185">Reference proteome</keyword>
<proteinExistence type="inferred from homology"/>
<comment type="caution">
    <text evidence="9">The sequence shown here is derived from an EMBL/GenBank/DDBJ whole genome shotgun (WGS) entry which is preliminary data.</text>
</comment>
<evidence type="ECO:0000256" key="4">
    <source>
        <dbReference type="ARBA" id="ARBA00023065"/>
    </source>
</evidence>
<dbReference type="Pfam" id="PF00213">
    <property type="entry name" value="OSCP"/>
    <property type="match status" value="1"/>
</dbReference>
<dbReference type="Gene3D" id="1.10.520.20">
    <property type="entry name" value="N-terminal domain of the delta subunit of the F1F0-ATP synthase"/>
    <property type="match status" value="1"/>
</dbReference>
<comment type="function">
    <text evidence="8">This protein is part of the stalk that links CF(0) to CF(1). It either transmits conformational changes from CF(0) to CF(1) or is implicated in proton conduction.</text>
</comment>
<evidence type="ECO:0000313" key="9">
    <source>
        <dbReference type="EMBL" id="KIL78664.1"/>
    </source>
</evidence>
<dbReference type="InterPro" id="IPR020781">
    <property type="entry name" value="ATPase_OSCP/d_CS"/>
</dbReference>
<evidence type="ECO:0000256" key="6">
    <source>
        <dbReference type="ARBA" id="ARBA00023196"/>
    </source>
</evidence>
<evidence type="ECO:0000256" key="5">
    <source>
        <dbReference type="ARBA" id="ARBA00023136"/>
    </source>
</evidence>
<comment type="subcellular location">
    <subcellularLocation>
        <location evidence="8">Cell membrane</location>
        <topology evidence="8">Peripheral membrane protein</topology>
    </subcellularLocation>
    <subcellularLocation>
        <location evidence="1">Membrane</location>
    </subcellularLocation>
</comment>
<sequence>MMSDSVVAKRYALALFEIAKEHQQLQEIGEELQVVKAVFEENKGLLPLLESPKLTIEEKQALVKNAFSEASIYVANLLMLLIERHREGDITAVADAYVNLANEEQGLAEATVESVRPLTEEETHQISIKFAKKVGKQALKINNIVNPQLLGGLKVRIGNRIFDGSLRGKLNRLEQQLITK</sequence>
<keyword evidence="2 8" id="KW-0813">Transport</keyword>
<dbReference type="InterPro" id="IPR026015">
    <property type="entry name" value="ATP_synth_OSCP/delta_N_sf"/>
</dbReference>
<evidence type="ECO:0000256" key="3">
    <source>
        <dbReference type="ARBA" id="ARBA00022781"/>
    </source>
</evidence>
<gene>
    <name evidence="8" type="primary">atpH</name>
    <name evidence="9" type="ORF">SD77_4344</name>
</gene>
<keyword evidence="7 8" id="KW-0066">ATP synthesis</keyword>
<keyword evidence="6 8" id="KW-0139">CF(1)</keyword>
<organism evidence="9 10">
    <name type="scientific">Bacillus badius</name>
    <dbReference type="NCBI Taxonomy" id="1455"/>
    <lineage>
        <taxon>Bacteria</taxon>
        <taxon>Bacillati</taxon>
        <taxon>Bacillota</taxon>
        <taxon>Bacilli</taxon>
        <taxon>Bacillales</taxon>
        <taxon>Bacillaceae</taxon>
        <taxon>Pseudobacillus</taxon>
    </lineage>
</organism>
<protein>
    <recommendedName>
        <fullName evidence="8">ATP synthase subunit delta</fullName>
    </recommendedName>
    <alternativeName>
        <fullName evidence="8">ATP synthase F(1) sector subunit delta</fullName>
    </alternativeName>
    <alternativeName>
        <fullName evidence="8">F-type ATPase subunit delta</fullName>
        <shortName evidence="8">F-ATPase subunit delta</shortName>
    </alternativeName>
</protein>
<keyword evidence="3 8" id="KW-0375">Hydrogen ion transport</keyword>
<keyword evidence="8" id="KW-1003">Cell membrane</keyword>
<name>A0ABR5AV80_BACBA</name>
<dbReference type="NCBIfam" id="NF004403">
    <property type="entry name" value="PRK05758.2-4"/>
    <property type="match status" value="1"/>
</dbReference>
<dbReference type="SUPFAM" id="SSF47928">
    <property type="entry name" value="N-terminal domain of the delta subunit of the F1F0-ATP synthase"/>
    <property type="match status" value="1"/>
</dbReference>
<evidence type="ECO:0000256" key="8">
    <source>
        <dbReference type="HAMAP-Rule" id="MF_01416"/>
    </source>
</evidence>
<dbReference type="PROSITE" id="PS00389">
    <property type="entry name" value="ATPASE_DELTA"/>
    <property type="match status" value="1"/>
</dbReference>
<evidence type="ECO:0000256" key="7">
    <source>
        <dbReference type="ARBA" id="ARBA00023310"/>
    </source>
</evidence>
<dbReference type="NCBIfam" id="TIGR01145">
    <property type="entry name" value="ATP_synt_delta"/>
    <property type="match status" value="1"/>
</dbReference>
<comment type="function">
    <text evidence="8">F(1)F(0) ATP synthase produces ATP from ADP in the presence of a proton or sodium gradient. F-type ATPases consist of two structural domains, F(1) containing the extramembraneous catalytic core and F(0) containing the membrane proton channel, linked together by a central stalk and a peripheral stalk. During catalysis, ATP synthesis in the catalytic domain of F(1) is coupled via a rotary mechanism of the central stalk subunits to proton translocation.</text>
</comment>
<evidence type="ECO:0000256" key="2">
    <source>
        <dbReference type="ARBA" id="ARBA00022448"/>
    </source>
</evidence>
<keyword evidence="4 8" id="KW-0406">Ion transport</keyword>
<keyword evidence="5 8" id="KW-0472">Membrane</keyword>
<evidence type="ECO:0000256" key="1">
    <source>
        <dbReference type="ARBA" id="ARBA00004370"/>
    </source>
</evidence>
<reference evidence="9 10" key="1">
    <citation type="submission" date="2015-01" db="EMBL/GenBank/DDBJ databases">
        <title>Genome Assembly of Bacillus badius MTCC 1458.</title>
        <authorList>
            <person name="Verma A."/>
            <person name="Khatri I."/>
            <person name="Mual P."/>
            <person name="Subramanian S."/>
            <person name="Krishnamurthi S."/>
        </authorList>
    </citation>
    <scope>NUCLEOTIDE SEQUENCE [LARGE SCALE GENOMIC DNA]</scope>
    <source>
        <strain evidence="9 10">MTCC 1458</strain>
    </source>
</reference>